<name>A0A847STG5_9BACT</name>
<reference evidence="2 3" key="1">
    <citation type="submission" date="2020-04" db="EMBL/GenBank/DDBJ databases">
        <authorList>
            <person name="Yin C."/>
        </authorList>
    </citation>
    <scope>NUCLEOTIDE SEQUENCE [LARGE SCALE GENOMIC DNA]</scope>
    <source>
        <strain evidence="2 3">Ak56</strain>
    </source>
</reference>
<dbReference type="Proteomes" id="UP000552864">
    <property type="component" value="Unassembled WGS sequence"/>
</dbReference>
<sequence>MKSLTINHVENSPELHGIDYSGTSRMEMLFRGIFIFLVFCALVSIFFLSIFY</sequence>
<keyword evidence="1" id="KW-0812">Transmembrane</keyword>
<dbReference type="EMBL" id="JABAHZ010000004">
    <property type="protein sequence ID" value="NLR80809.1"/>
    <property type="molecule type" value="Genomic_DNA"/>
</dbReference>
<dbReference type="AlphaFoldDB" id="A0A847STG5"/>
<dbReference type="RefSeq" id="WP_168740444.1">
    <property type="nucleotide sequence ID" value="NZ_JABAHZ010000004.1"/>
</dbReference>
<proteinExistence type="predicted"/>
<protein>
    <submittedName>
        <fullName evidence="2">Uncharacterized protein</fullName>
    </submittedName>
</protein>
<evidence type="ECO:0000256" key="1">
    <source>
        <dbReference type="SAM" id="Phobius"/>
    </source>
</evidence>
<organism evidence="2 3">
    <name type="scientific">Chitinophaga eiseniae</name>
    <dbReference type="NCBI Taxonomy" id="634771"/>
    <lineage>
        <taxon>Bacteria</taxon>
        <taxon>Pseudomonadati</taxon>
        <taxon>Bacteroidota</taxon>
        <taxon>Chitinophagia</taxon>
        <taxon>Chitinophagales</taxon>
        <taxon>Chitinophagaceae</taxon>
        <taxon>Chitinophaga</taxon>
    </lineage>
</organism>
<keyword evidence="1" id="KW-0472">Membrane</keyword>
<comment type="caution">
    <text evidence="2">The sequence shown here is derived from an EMBL/GenBank/DDBJ whole genome shotgun (WGS) entry which is preliminary data.</text>
</comment>
<evidence type="ECO:0000313" key="2">
    <source>
        <dbReference type="EMBL" id="NLR80809.1"/>
    </source>
</evidence>
<feature type="transmembrane region" description="Helical" evidence="1">
    <location>
        <begin position="28"/>
        <end position="51"/>
    </location>
</feature>
<gene>
    <name evidence="2" type="ORF">HGH91_19420</name>
</gene>
<keyword evidence="3" id="KW-1185">Reference proteome</keyword>
<evidence type="ECO:0000313" key="3">
    <source>
        <dbReference type="Proteomes" id="UP000552864"/>
    </source>
</evidence>
<accession>A0A847STG5</accession>
<keyword evidence="1" id="KW-1133">Transmembrane helix</keyword>